<reference evidence="13" key="3">
    <citation type="submission" date="2017-09" db="EMBL/GenBank/DDBJ databases">
        <title>Depth-based differentiation of microbial function through sediment-hosted aquifers and enrichment of novel symbionts in the deep terrestrial subsurface.</title>
        <authorList>
            <person name="Probst A.J."/>
            <person name="Ladd B."/>
            <person name="Jarett J.K."/>
            <person name="Geller-Mcgrath D.E."/>
            <person name="Sieber C.M.K."/>
            <person name="Emerson J.B."/>
            <person name="Anantharaman K."/>
            <person name="Thomas B.C."/>
            <person name="Malmstrom R."/>
            <person name="Stieglmeier M."/>
            <person name="Klingl A."/>
            <person name="Woyke T."/>
            <person name="Ryan C.M."/>
            <person name="Banfield J.F."/>
        </authorList>
    </citation>
    <scope>NUCLEOTIDE SEQUENCE</scope>
    <source>
        <strain evidence="13">CG_4_8_14_3_um_filter_34_18</strain>
    </source>
</reference>
<evidence type="ECO:0000256" key="5">
    <source>
        <dbReference type="ARBA" id="ARBA00022801"/>
    </source>
</evidence>
<evidence type="ECO:0000313" key="16">
    <source>
        <dbReference type="Proteomes" id="UP000182763"/>
    </source>
</evidence>
<dbReference type="InterPro" id="IPR031168">
    <property type="entry name" value="G_TrmE"/>
</dbReference>
<feature type="domain" description="TrmE-type G" evidence="11">
    <location>
        <begin position="227"/>
        <end position="391"/>
    </location>
</feature>
<dbReference type="PROSITE" id="PS51709">
    <property type="entry name" value="G_TRME"/>
    <property type="match status" value="1"/>
</dbReference>
<evidence type="ECO:0000259" key="11">
    <source>
        <dbReference type="PROSITE" id="PS51709"/>
    </source>
</evidence>
<dbReference type="NCBIfam" id="TIGR00450">
    <property type="entry name" value="mnmE_trmE_thdF"/>
    <property type="match status" value="1"/>
</dbReference>
<feature type="binding site" evidence="9">
    <location>
        <position position="261"/>
    </location>
    <ligand>
        <name>K(+)</name>
        <dbReference type="ChEBI" id="CHEBI:29103"/>
    </ligand>
</feature>
<dbReference type="Gene3D" id="3.40.50.300">
    <property type="entry name" value="P-loop containing nucleotide triphosphate hydrolases"/>
    <property type="match status" value="1"/>
</dbReference>
<dbReference type="NCBIfam" id="TIGR00231">
    <property type="entry name" value="small_GTP"/>
    <property type="match status" value="1"/>
</dbReference>
<feature type="binding site" evidence="9">
    <location>
        <position position="237"/>
    </location>
    <ligand>
        <name>K(+)</name>
        <dbReference type="ChEBI" id="CHEBI:29103"/>
    </ligand>
</feature>
<keyword evidence="6 9" id="KW-0460">Magnesium</keyword>
<comment type="subunit">
    <text evidence="9">Homodimer. Heterotetramer of two MnmE and two MnmG subunits.</text>
</comment>
<accession>A0A2M7KB81</accession>
<feature type="binding site" evidence="9">
    <location>
        <position position="262"/>
    </location>
    <ligand>
        <name>Mg(2+)</name>
        <dbReference type="ChEBI" id="CHEBI:18420"/>
    </ligand>
</feature>
<evidence type="ECO:0000313" key="18">
    <source>
        <dbReference type="Proteomes" id="UP000230646"/>
    </source>
</evidence>
<dbReference type="InterPro" id="IPR004520">
    <property type="entry name" value="GTPase_MnmE"/>
</dbReference>
<accession>A0A2M8CF75</accession>
<dbReference type="Gene3D" id="1.20.120.430">
    <property type="entry name" value="tRNA modification GTPase MnmE domain 2"/>
    <property type="match status" value="1"/>
</dbReference>
<proteinExistence type="inferred from homology"/>
<dbReference type="GO" id="GO:0005829">
    <property type="term" value="C:cytosol"/>
    <property type="evidence" value="ECO:0007669"/>
    <property type="project" value="TreeGrafter"/>
</dbReference>
<reference evidence="17 18" key="2">
    <citation type="submission" date="2017-09" db="EMBL/GenBank/DDBJ databases">
        <title>Depth-based differentiation of microbial function through sediment-hosted aquifers and enrichment of novel symbionts in the deep terrestrial subsurface.</title>
        <authorList>
            <person name="Probst A.J."/>
            <person name="Ladd B."/>
            <person name="Jarett J.K."/>
            <person name="Geller-Mcgrath D.E."/>
            <person name="Sieber C.M."/>
            <person name="Emerson J.B."/>
            <person name="Anantharaman K."/>
            <person name="Thomas B.C."/>
            <person name="Malmstrom R."/>
            <person name="Stieglmeier M."/>
            <person name="Klingl A."/>
            <person name="Woyke T."/>
            <person name="Ryan C.M."/>
            <person name="Banfield J.F."/>
        </authorList>
    </citation>
    <scope>NUCLEOTIDE SEQUENCE [LARGE SCALE GENOMIC DNA]</scope>
    <source>
        <strain evidence="14">CG_4_10_14_3_um_filter_34_13</strain>
        <strain evidence="15">CG_4_9_14_3_um_filter_33_16</strain>
    </source>
</reference>
<dbReference type="Pfam" id="PF01926">
    <property type="entry name" value="MMR_HSR1"/>
    <property type="match status" value="1"/>
</dbReference>
<accession>A0A1J5GHT2</accession>
<comment type="caution">
    <text evidence="12">The sequence shown here is derived from an EMBL/GenBank/DDBJ whole genome shotgun (WGS) entry which is preliminary data.</text>
</comment>
<feature type="binding site" evidence="9">
    <location>
        <position position="241"/>
    </location>
    <ligand>
        <name>Mg(2+)</name>
        <dbReference type="ChEBI" id="CHEBI:18420"/>
    </ligand>
</feature>
<dbReference type="InterPro" id="IPR006073">
    <property type="entry name" value="GTP-bd"/>
</dbReference>
<dbReference type="SUPFAM" id="SSF52540">
    <property type="entry name" value="P-loop containing nucleoside triphosphate hydrolases"/>
    <property type="match status" value="1"/>
</dbReference>
<feature type="binding site" evidence="9">
    <location>
        <position position="256"/>
    </location>
    <ligand>
        <name>K(+)</name>
        <dbReference type="ChEBI" id="CHEBI:29103"/>
    </ligand>
</feature>
<keyword evidence="4 9" id="KW-0547">Nucleotide-binding</keyword>
<feature type="binding site" evidence="9">
    <location>
        <begin position="281"/>
        <end position="284"/>
    </location>
    <ligand>
        <name>GTP</name>
        <dbReference type="ChEBI" id="CHEBI:37565"/>
    </ligand>
</feature>
<dbReference type="EMBL" id="PFTV01000038">
    <property type="protein sequence ID" value="PJB57713.1"/>
    <property type="molecule type" value="Genomic_DNA"/>
</dbReference>
<dbReference type="PANTHER" id="PTHR42714">
    <property type="entry name" value="TRNA MODIFICATION GTPASE GTPBP3"/>
    <property type="match status" value="1"/>
</dbReference>
<organism evidence="12 16">
    <name type="scientific">Candidatus Infernicultor aquiphilus</name>
    <dbReference type="NCBI Taxonomy" id="1805029"/>
    <lineage>
        <taxon>Bacteria</taxon>
        <taxon>Pseudomonadati</taxon>
        <taxon>Atribacterota</taxon>
        <taxon>Candidatus Phoenicimicrobiia</taxon>
        <taxon>Candidatus Pheonicimicrobiales</taxon>
        <taxon>Candidatus Phoenicimicrobiaceae</taxon>
        <taxon>Candidatus Infernicultor</taxon>
    </lineage>
</organism>
<dbReference type="EC" id="3.6.-.-" evidence="9"/>
<dbReference type="GO" id="GO:0046872">
    <property type="term" value="F:metal ion binding"/>
    <property type="evidence" value="ECO:0007669"/>
    <property type="project" value="UniProtKB-KW"/>
</dbReference>
<keyword evidence="8 9" id="KW-0342">GTP-binding</keyword>
<dbReference type="STRING" id="1805029.AUK42_02365"/>
<name>A0A1J5GHT2_9BACT</name>
<comment type="caution">
    <text evidence="9">Lacks conserved residue(s) required for the propagation of feature annotation.</text>
</comment>
<dbReference type="PRINTS" id="PR00449">
    <property type="entry name" value="RASTRNSFRMNG"/>
</dbReference>
<protein>
    <recommendedName>
        <fullName evidence="9">tRNA modification GTPase MnmE</fullName>
        <ecNumber evidence="9">3.6.-.-</ecNumber>
    </recommendedName>
</protein>
<dbReference type="FunFam" id="3.30.1360.120:FF:000003">
    <property type="entry name" value="tRNA modification GTPase MnmE"/>
    <property type="match status" value="1"/>
</dbReference>
<feature type="binding site" evidence="9">
    <location>
        <position position="92"/>
    </location>
    <ligand>
        <name>(6S)-5-formyl-5,6,7,8-tetrahydrofolate</name>
        <dbReference type="ChEBI" id="CHEBI:57457"/>
    </ligand>
</feature>
<keyword evidence="3 9" id="KW-0479">Metal-binding</keyword>
<feature type="binding site" evidence="9">
    <location>
        <begin position="256"/>
        <end position="262"/>
    </location>
    <ligand>
        <name>GTP</name>
        <dbReference type="ChEBI" id="CHEBI:37565"/>
    </ligand>
</feature>
<dbReference type="InterPro" id="IPR027266">
    <property type="entry name" value="TrmE/GcvT-like"/>
</dbReference>
<evidence type="ECO:0000256" key="8">
    <source>
        <dbReference type="ARBA" id="ARBA00023134"/>
    </source>
</evidence>
<reference evidence="12 16" key="1">
    <citation type="journal article" date="2016" name="Environ. Microbiol.">
        <title>Genomic resolution of a cold subsurface aquifer community provides metabolic insights for novel microbes adapted to high CO concentrations.</title>
        <authorList>
            <person name="Probst A.J."/>
            <person name="Castelle C.J."/>
            <person name="Singh A."/>
            <person name="Brown C.T."/>
            <person name="Anantharaman K."/>
            <person name="Sharon I."/>
            <person name="Hug L.A."/>
            <person name="Burstein D."/>
            <person name="Emerson J.B."/>
            <person name="Thomas B.C."/>
            <person name="Banfield J.F."/>
        </authorList>
    </citation>
    <scope>NUCLEOTIDE SEQUENCE [LARGE SCALE GENOMIC DNA]</scope>
    <source>
        <strain evidence="12">CG2_30_33_13</strain>
    </source>
</reference>
<dbReference type="GO" id="GO:0003924">
    <property type="term" value="F:GTPase activity"/>
    <property type="evidence" value="ECO:0007669"/>
    <property type="project" value="UniProtKB-UniRule"/>
</dbReference>
<keyword evidence="7 9" id="KW-0630">Potassium</keyword>
<evidence type="ECO:0000313" key="14">
    <source>
        <dbReference type="EMBL" id="PIY33989.1"/>
    </source>
</evidence>
<dbReference type="GO" id="GO:0030488">
    <property type="term" value="P:tRNA methylation"/>
    <property type="evidence" value="ECO:0007669"/>
    <property type="project" value="TreeGrafter"/>
</dbReference>
<evidence type="ECO:0000313" key="12">
    <source>
        <dbReference type="EMBL" id="OIP72297.1"/>
    </source>
</evidence>
<evidence type="ECO:0000256" key="7">
    <source>
        <dbReference type="ARBA" id="ARBA00022958"/>
    </source>
</evidence>
<comment type="subcellular location">
    <subcellularLocation>
        <location evidence="9">Cytoplasm</location>
    </subcellularLocation>
</comment>
<gene>
    <name evidence="9 13" type="primary">trmE</name>
    <name evidence="9" type="synonym">mnmE</name>
    <name evidence="12" type="ORF">AUK42_02365</name>
    <name evidence="15" type="ORF">CO097_01530</name>
    <name evidence="14" type="ORF">COZ07_00090</name>
    <name evidence="13" type="ORF">COZ58_00170</name>
</gene>
<dbReference type="CDD" id="cd04164">
    <property type="entry name" value="trmE"/>
    <property type="match status" value="1"/>
</dbReference>
<dbReference type="InterPro" id="IPR025867">
    <property type="entry name" value="MnmE_helical"/>
</dbReference>
<sequence length="470" mass="52940">MKFWENDTIAAISTSLGESGIGIVRVSGPKALEIAQKLFRDKNLNKKNIKDFSTYTVHYGFAVDPRDEEIIDEIILVLMKKPKSYTREDVVEFNCHGGILSIKKVLEAAIRHGARMAEPGEFTKRAFLNGRIDLSQAEAVIDLIQAKTEKSLIFSLAQLGGNLKRKIKDLRHRLIQISSEIEAPMDFPDQDIKELNPTQIEARIKNVLKEINSLLETLNYGKILKEGINTLIVGKTNVGKSSLFNTLLKENRAIVTHLPGTTRDTIEELINIKGVAFKIIDTAGFKTPENIIEKISIKKMMTLFKKANLILAMFDASTPLSSEDEEVIKEINKEKSENKKMVIIENKIDLTEMINREKLFSLLNNKNSIRMSLTEKIGIEQLEEELVKKALKGLVIPENGVIVNNVRQANQLNKAKKGLEYILEGLKKKIPYDLLTVDLKDVLDSLGEITGYPVSNEIIDHIFSRFCIGK</sequence>
<comment type="function">
    <text evidence="9">Exhibits a very high intrinsic GTPase hydrolysis rate. Involved in the addition of a carboxymethylaminomethyl (cmnm) group at the wobble position (U34) of certain tRNAs, forming tRNA-cmnm(5)s(2)U34.</text>
</comment>
<feature type="binding site" evidence="9">
    <location>
        <begin position="237"/>
        <end position="242"/>
    </location>
    <ligand>
        <name>GTP</name>
        <dbReference type="ChEBI" id="CHEBI:37565"/>
    </ligand>
</feature>
<dbReference type="GO" id="GO:0042802">
    <property type="term" value="F:identical protein binding"/>
    <property type="evidence" value="ECO:0007669"/>
    <property type="project" value="UniProtKB-ARBA"/>
</dbReference>
<dbReference type="EMBL" id="MNYY01000048">
    <property type="protein sequence ID" value="OIP72297.1"/>
    <property type="molecule type" value="Genomic_DNA"/>
</dbReference>
<feature type="binding site" evidence="9">
    <location>
        <position position="131"/>
    </location>
    <ligand>
        <name>(6S)-5-formyl-5,6,7,8-tetrahydrofolate</name>
        <dbReference type="ChEBI" id="CHEBI:57457"/>
    </ligand>
</feature>
<keyword evidence="9" id="KW-0963">Cytoplasm</keyword>
<evidence type="ECO:0000256" key="3">
    <source>
        <dbReference type="ARBA" id="ARBA00022723"/>
    </source>
</evidence>
<keyword evidence="5 9" id="KW-0378">Hydrolase</keyword>
<evidence type="ECO:0000256" key="1">
    <source>
        <dbReference type="ARBA" id="ARBA00011043"/>
    </source>
</evidence>
<dbReference type="HAMAP" id="MF_00379">
    <property type="entry name" value="GTPase_MnmE"/>
    <property type="match status" value="1"/>
</dbReference>
<feature type="binding site" evidence="9">
    <location>
        <position position="470"/>
    </location>
    <ligand>
        <name>(6S)-5-formyl-5,6,7,8-tetrahydrofolate</name>
        <dbReference type="ChEBI" id="CHEBI:57457"/>
    </ligand>
</feature>
<dbReference type="EMBL" id="PFKO01000004">
    <property type="protein sequence ID" value="PIY33989.1"/>
    <property type="molecule type" value="Genomic_DNA"/>
</dbReference>
<accession>A0A2M7PTP2</accession>
<dbReference type="CDD" id="cd14858">
    <property type="entry name" value="TrmE_N"/>
    <property type="match status" value="1"/>
</dbReference>
<dbReference type="SUPFAM" id="SSF116878">
    <property type="entry name" value="TrmE connector domain"/>
    <property type="match status" value="1"/>
</dbReference>
<dbReference type="Pfam" id="PF12631">
    <property type="entry name" value="MnmE_helical"/>
    <property type="match status" value="1"/>
</dbReference>
<comment type="cofactor">
    <cofactor evidence="9">
        <name>K(+)</name>
        <dbReference type="ChEBI" id="CHEBI:29103"/>
    </cofactor>
    <text evidence="9">Binds 1 potassium ion per subunit.</text>
</comment>
<dbReference type="PANTHER" id="PTHR42714:SF2">
    <property type="entry name" value="TRNA MODIFICATION GTPASE GTPBP3, MITOCHONDRIAL"/>
    <property type="match status" value="1"/>
</dbReference>
<dbReference type="InterPro" id="IPR005225">
    <property type="entry name" value="Small_GTP-bd"/>
</dbReference>
<dbReference type="InterPro" id="IPR018948">
    <property type="entry name" value="GTP-bd_TrmE_N"/>
</dbReference>
<dbReference type="GO" id="GO:0002098">
    <property type="term" value="P:tRNA wobble uridine modification"/>
    <property type="evidence" value="ECO:0007669"/>
    <property type="project" value="TreeGrafter"/>
</dbReference>
<dbReference type="Proteomes" id="UP000228560">
    <property type="component" value="Unassembled WGS sequence"/>
</dbReference>
<evidence type="ECO:0000313" key="15">
    <source>
        <dbReference type="EMBL" id="PJB57713.1"/>
    </source>
</evidence>
<evidence type="ECO:0000256" key="4">
    <source>
        <dbReference type="ARBA" id="ARBA00022741"/>
    </source>
</evidence>
<evidence type="ECO:0000256" key="2">
    <source>
        <dbReference type="ARBA" id="ARBA00022694"/>
    </source>
</evidence>
<dbReference type="Proteomes" id="UP000231493">
    <property type="component" value="Unassembled WGS sequence"/>
</dbReference>
<dbReference type="InterPro" id="IPR027368">
    <property type="entry name" value="MnmE_dom2"/>
</dbReference>
<dbReference type="Proteomes" id="UP000230646">
    <property type="component" value="Unassembled WGS sequence"/>
</dbReference>
<dbReference type="Pfam" id="PF10396">
    <property type="entry name" value="TrmE_N"/>
    <property type="match status" value="1"/>
</dbReference>
<dbReference type="AlphaFoldDB" id="A0A1J5GHT2"/>
<evidence type="ECO:0000256" key="6">
    <source>
        <dbReference type="ARBA" id="ARBA00022842"/>
    </source>
</evidence>
<dbReference type="RefSeq" id="WP_406606588.1">
    <property type="nucleotide sequence ID" value="NZ_PFKO01000004.1"/>
</dbReference>
<dbReference type="InterPro" id="IPR027417">
    <property type="entry name" value="P-loop_NTPase"/>
</dbReference>
<dbReference type="Proteomes" id="UP000182763">
    <property type="component" value="Unassembled WGS sequence"/>
</dbReference>
<feature type="binding site" evidence="9">
    <location>
        <position position="258"/>
    </location>
    <ligand>
        <name>K(+)</name>
        <dbReference type="ChEBI" id="CHEBI:29103"/>
    </ligand>
</feature>
<dbReference type="GO" id="GO:0005525">
    <property type="term" value="F:GTP binding"/>
    <property type="evidence" value="ECO:0007669"/>
    <property type="project" value="UniProtKB-UniRule"/>
</dbReference>
<dbReference type="SUPFAM" id="SSF103025">
    <property type="entry name" value="Folate-binding domain"/>
    <property type="match status" value="1"/>
</dbReference>
<feature type="binding site" evidence="9">
    <location>
        <position position="25"/>
    </location>
    <ligand>
        <name>(6S)-5-formyl-5,6,7,8-tetrahydrofolate</name>
        <dbReference type="ChEBI" id="CHEBI:57457"/>
    </ligand>
</feature>
<evidence type="ECO:0000313" key="13">
    <source>
        <dbReference type="EMBL" id="PIX35390.1"/>
    </source>
</evidence>
<evidence type="ECO:0000256" key="10">
    <source>
        <dbReference type="RuleBase" id="RU003313"/>
    </source>
</evidence>
<dbReference type="EMBL" id="PFIP01000005">
    <property type="protein sequence ID" value="PIX35390.1"/>
    <property type="molecule type" value="Genomic_DNA"/>
</dbReference>
<evidence type="ECO:0000256" key="9">
    <source>
        <dbReference type="HAMAP-Rule" id="MF_00379"/>
    </source>
</evidence>
<comment type="similarity">
    <text evidence="1 9 10">Belongs to the TRAFAC class TrmE-Era-EngA-EngB-Septin-like GTPase superfamily. TrmE GTPase family.</text>
</comment>
<evidence type="ECO:0000313" key="17">
    <source>
        <dbReference type="Proteomes" id="UP000228560"/>
    </source>
</evidence>
<keyword evidence="2 9" id="KW-0819">tRNA processing</keyword>
<dbReference type="Gene3D" id="3.30.1360.120">
    <property type="entry name" value="Probable tRNA modification gtpase trme, domain 1"/>
    <property type="match status" value="1"/>
</dbReference>